<proteinExistence type="predicted"/>
<protein>
    <recommendedName>
        <fullName evidence="3">Lipoprotein</fullName>
    </recommendedName>
</protein>
<evidence type="ECO:0008006" key="3">
    <source>
        <dbReference type="Google" id="ProtNLM"/>
    </source>
</evidence>
<dbReference type="EMBL" id="JADCLJ010000024">
    <property type="protein sequence ID" value="MBE4909806.1"/>
    <property type="molecule type" value="Genomic_DNA"/>
</dbReference>
<comment type="caution">
    <text evidence="1">The sequence shown here is derived from an EMBL/GenBank/DDBJ whole genome shotgun (WGS) entry which is preliminary data.</text>
</comment>
<gene>
    <name evidence="1" type="ORF">IMZ08_17365</name>
</gene>
<dbReference type="PROSITE" id="PS51257">
    <property type="entry name" value="PROKAR_LIPOPROTEIN"/>
    <property type="match status" value="1"/>
</dbReference>
<evidence type="ECO:0000313" key="2">
    <source>
        <dbReference type="Proteomes" id="UP001516662"/>
    </source>
</evidence>
<accession>A0ABR9QMS5</accession>
<keyword evidence="2" id="KW-1185">Reference proteome</keyword>
<dbReference type="Proteomes" id="UP001516662">
    <property type="component" value="Unassembled WGS sequence"/>
</dbReference>
<sequence>MNKRFLFLSLMFLLLVIFVSGCNLKNKEIIAKGKSENWEIRITFTMEGNLLNDKGNIIYLKNNPPKKIEWETIHPNSFPIGSAGTIEVYEENIIEHRIGGGGGSLNERDNYENLKERIDEMSVFIQWEIGGEVFNETVDLNVNE</sequence>
<dbReference type="RefSeq" id="WP_193538810.1">
    <property type="nucleotide sequence ID" value="NZ_JADCLJ010000024.1"/>
</dbReference>
<name>A0ABR9QMS5_9BACI</name>
<evidence type="ECO:0000313" key="1">
    <source>
        <dbReference type="EMBL" id="MBE4909806.1"/>
    </source>
</evidence>
<organism evidence="1 2">
    <name type="scientific">Litchfieldia luteola</name>
    <dbReference type="NCBI Taxonomy" id="682179"/>
    <lineage>
        <taxon>Bacteria</taxon>
        <taxon>Bacillati</taxon>
        <taxon>Bacillota</taxon>
        <taxon>Bacilli</taxon>
        <taxon>Bacillales</taxon>
        <taxon>Bacillaceae</taxon>
        <taxon>Litchfieldia</taxon>
    </lineage>
</organism>
<reference evidence="1 2" key="1">
    <citation type="submission" date="2020-10" db="EMBL/GenBank/DDBJ databases">
        <title>Bacillus sp. HD4P25, an endophyte from a halophyte.</title>
        <authorList>
            <person name="Sun J.-Q."/>
        </authorList>
    </citation>
    <scope>NUCLEOTIDE SEQUENCE [LARGE SCALE GENOMIC DNA]</scope>
    <source>
        <strain evidence="1 2">YIM 93174</strain>
    </source>
</reference>